<organism evidence="1 2">
    <name type="scientific">Pelagicoccus albus</name>
    <dbReference type="NCBI Taxonomy" id="415222"/>
    <lineage>
        <taxon>Bacteria</taxon>
        <taxon>Pseudomonadati</taxon>
        <taxon>Verrucomicrobiota</taxon>
        <taxon>Opitutia</taxon>
        <taxon>Puniceicoccales</taxon>
        <taxon>Pelagicoccaceae</taxon>
        <taxon>Pelagicoccus</taxon>
    </lineage>
</organism>
<evidence type="ECO:0000313" key="2">
    <source>
        <dbReference type="Proteomes" id="UP000526501"/>
    </source>
</evidence>
<gene>
    <name evidence="1" type="ORF">H5P27_16195</name>
</gene>
<evidence type="ECO:0000313" key="1">
    <source>
        <dbReference type="EMBL" id="MBC2607594.1"/>
    </source>
</evidence>
<dbReference type="AlphaFoldDB" id="A0A7X1E9M9"/>
<protein>
    <recommendedName>
        <fullName evidence="3">SpoIIAA-like</fullName>
    </recommendedName>
</protein>
<accession>A0A7X1E9M9</accession>
<proteinExistence type="predicted"/>
<dbReference type="EMBL" id="JACHVC010000013">
    <property type="protein sequence ID" value="MBC2607594.1"/>
    <property type="molecule type" value="Genomic_DNA"/>
</dbReference>
<comment type="caution">
    <text evidence="1">The sequence shown here is derived from an EMBL/GenBank/DDBJ whole genome shotgun (WGS) entry which is preliminary data.</text>
</comment>
<dbReference type="Proteomes" id="UP000526501">
    <property type="component" value="Unassembled WGS sequence"/>
</dbReference>
<sequence length="132" mass="15652">MSDMELHTYYSKTGLLKVSWGNRIDLDSVLRHFELLRVSSHYDRNLKVISSSEVEEIDIPLVRDNLIKIRNWRYRALQNYTSVRTALYGLSPVPATYVHYFSEFFDTEKSCIELFETERQAFEWLGLEYSKA</sequence>
<evidence type="ECO:0008006" key="3">
    <source>
        <dbReference type="Google" id="ProtNLM"/>
    </source>
</evidence>
<name>A0A7X1E9M9_9BACT</name>
<dbReference type="RefSeq" id="WP_185661470.1">
    <property type="nucleotide sequence ID" value="NZ_CAWPOO010000013.1"/>
</dbReference>
<keyword evidence="2" id="KW-1185">Reference proteome</keyword>
<reference evidence="1 2" key="1">
    <citation type="submission" date="2020-07" db="EMBL/GenBank/DDBJ databases">
        <authorList>
            <person name="Feng X."/>
        </authorList>
    </citation>
    <scope>NUCLEOTIDE SEQUENCE [LARGE SCALE GENOMIC DNA]</scope>
    <source>
        <strain evidence="1 2">JCM23202</strain>
    </source>
</reference>